<gene>
    <name evidence="1" type="ORF">yc1106_00331</name>
</gene>
<dbReference type="SUPFAM" id="SSF53067">
    <property type="entry name" value="Actin-like ATPase domain"/>
    <property type="match status" value="1"/>
</dbReference>
<dbReference type="VEuPathDB" id="FungiDB:yc1106_00331"/>
<organism evidence="1 2">
    <name type="scientific">Curvularia clavata</name>
    <dbReference type="NCBI Taxonomy" id="95742"/>
    <lineage>
        <taxon>Eukaryota</taxon>
        <taxon>Fungi</taxon>
        <taxon>Dikarya</taxon>
        <taxon>Ascomycota</taxon>
        <taxon>Pezizomycotina</taxon>
        <taxon>Dothideomycetes</taxon>
        <taxon>Pleosporomycetidae</taxon>
        <taxon>Pleosporales</taxon>
        <taxon>Pleosporineae</taxon>
        <taxon>Pleosporaceae</taxon>
        <taxon>Curvularia</taxon>
    </lineage>
</organism>
<dbReference type="OrthoDB" id="2394218at2759"/>
<dbReference type="PANTHER" id="PTHR42749">
    <property type="entry name" value="CELL SHAPE-DETERMINING PROTEIN MREB"/>
    <property type="match status" value="1"/>
</dbReference>
<name>A0A9Q9DN93_CURCL</name>
<sequence>MQRNERPHMIVGVDLGMTCSETIRWVQKWPGRFQANENKVPTVVVYPSGSKDPSSWGFLSETTAETMAEDKEYKEWFKTCLDPERLHQKQMEDPEGAPGSLQEVEMWYTDYLRKMYEYLSFKLGGELTGVGWENARIEFVFSVPTTWAPVPTVENFRRIVKEAGYGTHPGHVVEIGLTEAEAAAVHVSTEAPGIFRENDVLLVCDAGGGTTDLSVLKVTGTVNQAIDLRQMDVVFGETIGSAAIDYEFERLVTHRLTLAHSTNPLPADPADAAWEMMKSRDFQAVKCEYGAPDDTPFFSISIPQVPQTYSNSDPEVRIRNGEMTFERGDLQRLFDKQIEKLWKLIDTQLESLLRKFPQEQVAHLVLSGGLGNNAYVQMQLRQYYGVTSFPNARSIQVSIAPDPQLAVCKGLVSDRIRKITTSRSVLGWRCCRASYGTVCKIAYDKKNPEHQGKTVVKDPLNGKLYITQSIAWFVKKGAPVSVDKPIEHQFIKKITPGDPRRTFPTTVVQSDVEAAMLPHQMNQHTRILCEIQSDLSAADEKKFQEKNKHFWSLQKHYLRVEYSIRVLIGPADIRFELWFNDQKLSRDESIKVEWMPVSTSQTPQIAEMPGVISPIEMAAAPTTPIGNAPQRGAFESLPGANGTKPISLLASSTAFQLPAQEVLGENALETPNEPIIDPCTLADSPKVNASVQLSNWLECAVNGFYPFPANTNWPQGHAKSFSKDIRFTFNDTHYDFDGSLRLYKSFNATLGVAFAPFKHGFINTLGVPNSNGDKGGFVYMIGWAGGFQTRVKRDLYFTNAAFAVVKEVDGERKIVEFRESGNIPNTAILPRPVEWTCDFK</sequence>
<dbReference type="InterPro" id="IPR043129">
    <property type="entry name" value="ATPase_NBD"/>
</dbReference>
<dbReference type="PANTHER" id="PTHR42749:SF1">
    <property type="entry name" value="CELL SHAPE-DETERMINING PROTEIN MREB"/>
    <property type="match status" value="1"/>
</dbReference>
<protein>
    <submittedName>
        <fullName evidence="1">Actin-like ATPase-like protein</fullName>
    </submittedName>
</protein>
<dbReference type="Gene3D" id="3.90.640.10">
    <property type="entry name" value="Actin, Chain A, domain 4"/>
    <property type="match status" value="1"/>
</dbReference>
<evidence type="ECO:0000313" key="2">
    <source>
        <dbReference type="Proteomes" id="UP001056012"/>
    </source>
</evidence>
<dbReference type="Proteomes" id="UP001056012">
    <property type="component" value="Chromosome 1"/>
</dbReference>
<keyword evidence="2" id="KW-1185">Reference proteome</keyword>
<dbReference type="EMBL" id="CP089274">
    <property type="protein sequence ID" value="USP73057.1"/>
    <property type="molecule type" value="Genomic_DNA"/>
</dbReference>
<evidence type="ECO:0000313" key="1">
    <source>
        <dbReference type="EMBL" id="USP73057.1"/>
    </source>
</evidence>
<dbReference type="AlphaFoldDB" id="A0A9Q9DN93"/>
<dbReference type="CDD" id="cd10170">
    <property type="entry name" value="ASKHA_NBD_HSP70"/>
    <property type="match status" value="1"/>
</dbReference>
<reference evidence="1" key="1">
    <citation type="submission" date="2021-12" db="EMBL/GenBank/DDBJ databases">
        <title>Curvularia clavata genome.</title>
        <authorList>
            <person name="Cao Y."/>
        </authorList>
    </citation>
    <scope>NUCLEOTIDE SEQUENCE</scope>
    <source>
        <strain evidence="1">Yc1106</strain>
    </source>
</reference>
<accession>A0A9Q9DN93</accession>
<dbReference type="Gene3D" id="3.30.420.40">
    <property type="match status" value="2"/>
</dbReference>
<proteinExistence type="predicted"/>